<dbReference type="RefSeq" id="WP_311614096.1">
    <property type="nucleotide sequence ID" value="NZ_JAVRFI010000021.1"/>
</dbReference>
<protein>
    <submittedName>
        <fullName evidence="1">WXG100 family type VII secretion target</fullName>
    </submittedName>
</protein>
<dbReference type="InterPro" id="IPR036689">
    <property type="entry name" value="ESAT-6-like_sf"/>
</dbReference>
<dbReference type="Proteomes" id="UP001180531">
    <property type="component" value="Unassembled WGS sequence"/>
</dbReference>
<dbReference type="Pfam" id="PF06013">
    <property type="entry name" value="WXG100"/>
    <property type="match status" value="1"/>
</dbReference>
<name>A0ABU2SXM1_9ACTN</name>
<comment type="caution">
    <text evidence="1">The sequence shown here is derived from an EMBL/GenBank/DDBJ whole genome shotgun (WGS) entry which is preliminary data.</text>
</comment>
<evidence type="ECO:0000313" key="1">
    <source>
        <dbReference type="EMBL" id="MDT0452625.1"/>
    </source>
</evidence>
<reference evidence="1" key="1">
    <citation type="submission" date="2024-05" db="EMBL/GenBank/DDBJ databases">
        <title>30 novel species of actinomycetes from the DSMZ collection.</title>
        <authorList>
            <person name="Nouioui I."/>
        </authorList>
    </citation>
    <scope>NUCLEOTIDE SEQUENCE</scope>
    <source>
        <strain evidence="1">DSM 40473</strain>
    </source>
</reference>
<proteinExistence type="predicted"/>
<dbReference type="SUPFAM" id="SSF140453">
    <property type="entry name" value="EsxAB dimer-like"/>
    <property type="match status" value="1"/>
</dbReference>
<keyword evidence="2" id="KW-1185">Reference proteome</keyword>
<accession>A0ABU2SXM1</accession>
<gene>
    <name evidence="1" type="ORF">RM609_26550</name>
</gene>
<dbReference type="InterPro" id="IPR010310">
    <property type="entry name" value="T7SS_ESAT-6-like"/>
</dbReference>
<organism evidence="1 2">
    <name type="scientific">Streptomyces hesseae</name>
    <dbReference type="NCBI Taxonomy" id="3075519"/>
    <lineage>
        <taxon>Bacteria</taxon>
        <taxon>Bacillati</taxon>
        <taxon>Actinomycetota</taxon>
        <taxon>Actinomycetes</taxon>
        <taxon>Kitasatosporales</taxon>
        <taxon>Streptomycetaceae</taxon>
        <taxon>Streptomyces</taxon>
    </lineage>
</organism>
<dbReference type="EMBL" id="JAVRFI010000021">
    <property type="protein sequence ID" value="MDT0452625.1"/>
    <property type="molecule type" value="Genomic_DNA"/>
</dbReference>
<evidence type="ECO:0000313" key="2">
    <source>
        <dbReference type="Proteomes" id="UP001180531"/>
    </source>
</evidence>
<dbReference type="Gene3D" id="1.10.287.1060">
    <property type="entry name" value="ESAT-6-like"/>
    <property type="match status" value="1"/>
</dbReference>
<sequence length="105" mass="11347">MSNTQKVNDDAFRTFKNAMDQSSQAFTANLRTLSNAIATVDGAWKGQASTVFKTAQEELNREHDAVRRLIDHVSEAVAKTHTLTGATDQEIASSVGSASAIDQYS</sequence>